<dbReference type="FunFam" id="3.30.70.1820:FF:000002">
    <property type="entry name" value="LINE-1 retrotransposable element ORF1 protein"/>
    <property type="match status" value="1"/>
</dbReference>
<dbReference type="Proteomes" id="UP000664940">
    <property type="component" value="Unassembled WGS sequence"/>
</dbReference>
<feature type="region of interest" description="Disordered" evidence="2">
    <location>
        <begin position="140"/>
        <end position="174"/>
    </location>
</feature>
<evidence type="ECO:0000256" key="1">
    <source>
        <dbReference type="ARBA" id="ARBA00061640"/>
    </source>
</evidence>
<organism evidence="5 6">
    <name type="scientific">Phyllostomus discolor</name>
    <name type="common">pale spear-nosed bat</name>
    <dbReference type="NCBI Taxonomy" id="89673"/>
    <lineage>
        <taxon>Eukaryota</taxon>
        <taxon>Metazoa</taxon>
        <taxon>Chordata</taxon>
        <taxon>Craniata</taxon>
        <taxon>Vertebrata</taxon>
        <taxon>Euteleostomi</taxon>
        <taxon>Mammalia</taxon>
        <taxon>Eutheria</taxon>
        <taxon>Laurasiatheria</taxon>
        <taxon>Chiroptera</taxon>
        <taxon>Yangochiroptera</taxon>
        <taxon>Phyllostomidae</taxon>
        <taxon>Phyllostominae</taxon>
        <taxon>Phyllostomus</taxon>
    </lineage>
</organism>
<name>A0A833Z500_9CHIR</name>
<feature type="domain" description="L1 transposable element RRM" evidence="3">
    <location>
        <begin position="5"/>
        <end position="100"/>
    </location>
</feature>
<dbReference type="InterPro" id="IPR043636">
    <property type="entry name" value="L1_RRM_dom"/>
</dbReference>
<dbReference type="Pfam" id="PF02994">
    <property type="entry name" value="Transposase_22"/>
    <property type="match status" value="1"/>
</dbReference>
<protein>
    <recommendedName>
        <fullName evidence="7">L1 transposable element RRM domain-containing protein</fullName>
    </recommendedName>
</protein>
<evidence type="ECO:0008006" key="7">
    <source>
        <dbReference type="Google" id="ProtNLM"/>
    </source>
</evidence>
<dbReference type="InterPro" id="IPR035300">
    <property type="entry name" value="L1_dsRBD"/>
</dbReference>
<evidence type="ECO:0000259" key="4">
    <source>
        <dbReference type="Pfam" id="PF17490"/>
    </source>
</evidence>
<evidence type="ECO:0000256" key="2">
    <source>
        <dbReference type="SAM" id="MobiDB-lite"/>
    </source>
</evidence>
<comment type="similarity">
    <text evidence="1">Belongs to the transposase 22 family.</text>
</comment>
<dbReference type="Pfam" id="PF17490">
    <property type="entry name" value="Tnp_22_dsRBD"/>
    <property type="match status" value="1"/>
</dbReference>
<evidence type="ECO:0000259" key="3">
    <source>
        <dbReference type="Pfam" id="PF02994"/>
    </source>
</evidence>
<evidence type="ECO:0000313" key="5">
    <source>
        <dbReference type="EMBL" id="KAF6084331.1"/>
    </source>
</evidence>
<accession>A0A833Z500</accession>
<evidence type="ECO:0000313" key="6">
    <source>
        <dbReference type="Proteomes" id="UP000664940"/>
    </source>
</evidence>
<dbReference type="AlphaFoldDB" id="A0A833Z500"/>
<dbReference type="Gene3D" id="3.30.250.20">
    <property type="entry name" value="L1 transposable element, C-terminal domain"/>
    <property type="match status" value="1"/>
</dbReference>
<dbReference type="PANTHER" id="PTHR11505">
    <property type="entry name" value="L1 TRANSPOSABLE ELEMENT-RELATED"/>
    <property type="match status" value="1"/>
</dbReference>
<comment type="caution">
    <text evidence="5">The sequence shown here is derived from an EMBL/GenBank/DDBJ whole genome shotgun (WGS) entry which is preliminary data.</text>
</comment>
<sequence>MKCNNICVIGIPEGEEIEQGIENLFKKIMTENFPNLVRKKVIHVQEAQKVSQSKLNPKRPTTRHIIIKMAKFKDKERILNALRQKQLLTYKGTTIRLSADFSTETPQARRAQHQIFQVMESKDLQPRLLYPTRLSFKMESKIRNSPGPPNKKAERAHLHQTSITRETKGTTFRR</sequence>
<dbReference type="InterPro" id="IPR004244">
    <property type="entry name" value="Transposase_22"/>
</dbReference>
<dbReference type="Gene3D" id="3.30.70.1820">
    <property type="entry name" value="L1 transposable element, RRM domain"/>
    <property type="match status" value="1"/>
</dbReference>
<dbReference type="EMBL" id="JABVXQ010000012">
    <property type="protein sequence ID" value="KAF6084331.1"/>
    <property type="molecule type" value="Genomic_DNA"/>
</dbReference>
<gene>
    <name evidence="5" type="ORF">HJG60_008602</name>
</gene>
<feature type="domain" description="L1 transposable element dsRBD-like" evidence="4">
    <location>
        <begin position="104"/>
        <end position="143"/>
    </location>
</feature>
<reference evidence="5 6" key="1">
    <citation type="journal article" date="2020" name="Nature">
        <title>Six reference-quality genomes reveal evolution of bat adaptations.</title>
        <authorList>
            <person name="Jebb D."/>
            <person name="Huang Z."/>
            <person name="Pippel M."/>
            <person name="Hughes G.M."/>
            <person name="Lavrichenko K."/>
            <person name="Devanna P."/>
            <person name="Winkler S."/>
            <person name="Jermiin L.S."/>
            <person name="Skirmuntt E.C."/>
            <person name="Katzourakis A."/>
            <person name="Burkitt-Gray L."/>
            <person name="Ray D.A."/>
            <person name="Sullivan K.A.M."/>
            <person name="Roscito J.G."/>
            <person name="Kirilenko B.M."/>
            <person name="Davalos L.M."/>
            <person name="Corthals A.P."/>
            <person name="Power M.L."/>
            <person name="Jones G."/>
            <person name="Ransome R.D."/>
            <person name="Dechmann D.K.N."/>
            <person name="Locatelli A.G."/>
            <person name="Puechmaille S.J."/>
            <person name="Fedrigo O."/>
            <person name="Jarvis E.D."/>
            <person name="Hiller M."/>
            <person name="Vernes S.C."/>
            <person name="Myers E.W."/>
            <person name="Teeling E.C."/>
        </authorList>
    </citation>
    <scope>NUCLEOTIDE SEQUENCE [LARGE SCALE GENOMIC DNA]</scope>
    <source>
        <strain evidence="5">Bat1K_MPI-CBG_1</strain>
    </source>
</reference>
<proteinExistence type="inferred from homology"/>
<dbReference type="InterPro" id="IPR042566">
    <property type="entry name" value="L1_C"/>
</dbReference>